<feature type="compositionally biased region" description="Basic and acidic residues" evidence="1">
    <location>
        <begin position="318"/>
        <end position="337"/>
    </location>
</feature>
<dbReference type="Gene3D" id="1.10.20.120">
    <property type="match status" value="1"/>
</dbReference>
<dbReference type="RefSeq" id="XP_029215977.1">
    <property type="nucleotide sequence ID" value="XM_029360618.1"/>
</dbReference>
<dbReference type="AlphaFoldDB" id="A0A2A9M042"/>
<evidence type="ECO:0000256" key="1">
    <source>
        <dbReference type="SAM" id="MobiDB-lite"/>
    </source>
</evidence>
<dbReference type="PANTHER" id="PTHR13383:SF11">
    <property type="entry name" value="RIBONUCLEASE H2 SUBUNIT B"/>
    <property type="match status" value="1"/>
</dbReference>
<dbReference type="GO" id="GO:0006401">
    <property type="term" value="P:RNA catabolic process"/>
    <property type="evidence" value="ECO:0007669"/>
    <property type="project" value="TreeGrafter"/>
</dbReference>
<dbReference type="Proteomes" id="UP000224006">
    <property type="component" value="Chromosome XI"/>
</dbReference>
<feature type="region of interest" description="Disordered" evidence="1">
    <location>
        <begin position="273"/>
        <end position="425"/>
    </location>
</feature>
<proteinExistence type="predicted"/>
<dbReference type="VEuPathDB" id="ToxoDB:BESB_019090"/>
<evidence type="ECO:0000313" key="3">
    <source>
        <dbReference type="Proteomes" id="UP000224006"/>
    </source>
</evidence>
<dbReference type="GeneID" id="40306970"/>
<name>A0A2A9M042_BESBE</name>
<accession>A0A2A9M042</accession>
<gene>
    <name evidence="2" type="ORF">BESB_019090</name>
</gene>
<dbReference type="EMBL" id="NWUJ01000012">
    <property type="protein sequence ID" value="PFH31968.1"/>
    <property type="molecule type" value="Genomic_DNA"/>
</dbReference>
<dbReference type="GO" id="GO:0005654">
    <property type="term" value="C:nucleoplasm"/>
    <property type="evidence" value="ECO:0007669"/>
    <property type="project" value="TreeGrafter"/>
</dbReference>
<dbReference type="PANTHER" id="PTHR13383">
    <property type="entry name" value="RIBONUCLEASE H2 SUBUNIT B"/>
    <property type="match status" value="1"/>
</dbReference>
<sequence>MGTTSALLRSPEFVLEDGSLLSATPFDPLLIFLSLLHQHASEVFVPFSQLISQCDYSDEVRRNLTWVSSLPAVAKRISLVADIRRACSSTREANAAQLGGDLSCSSDAERALQFCRLNLQKAVAYLQVKHAKLRDTILALRLPFRECAVCVEKVHYSPRTTGGNESNQTQIRNRTSTRLGTGGERVTSRGVTGHCEIDTSAADRLAEEILSGYLPKCLFTAFKERRQSEGCLQTTKSTELQKETSCGFTTLAVGGDKMLSTLALCSPDPLSSSCEARRGKRSAPPAAAAEQAGCPRESSQPSEELHDTVVQRRKRIKHDADNDRRKASPARVREMPSEPHGCPNSENTSSGYAPERSPPPQVIEKEAGVAHVGAEEPSTSALHANMDDMQSANPEPRKCDTAGLGAANGERKARAKKHPKAVARAPHQALISSFFRKKA</sequence>
<organism evidence="2 3">
    <name type="scientific">Besnoitia besnoiti</name>
    <name type="common">Apicomplexan protozoan</name>
    <dbReference type="NCBI Taxonomy" id="94643"/>
    <lineage>
        <taxon>Eukaryota</taxon>
        <taxon>Sar</taxon>
        <taxon>Alveolata</taxon>
        <taxon>Apicomplexa</taxon>
        <taxon>Conoidasida</taxon>
        <taxon>Coccidia</taxon>
        <taxon>Eucoccidiorida</taxon>
        <taxon>Eimeriorina</taxon>
        <taxon>Sarcocystidae</taxon>
        <taxon>Besnoitia</taxon>
    </lineage>
</organism>
<dbReference type="GO" id="GO:0032299">
    <property type="term" value="C:ribonuclease H2 complex"/>
    <property type="evidence" value="ECO:0007669"/>
    <property type="project" value="InterPro"/>
</dbReference>
<dbReference type="OrthoDB" id="330428at2759"/>
<reference evidence="2 3" key="1">
    <citation type="submission" date="2017-09" db="EMBL/GenBank/DDBJ databases">
        <title>Genome sequencing of Besnoitia besnoiti strain Bb-Ger1.</title>
        <authorList>
            <person name="Schares G."/>
            <person name="Venepally P."/>
            <person name="Lorenzi H.A."/>
        </authorList>
    </citation>
    <scope>NUCLEOTIDE SEQUENCE [LARGE SCALE GENOMIC DNA]</scope>
    <source>
        <strain evidence="2 3">Bb-Ger1</strain>
    </source>
</reference>
<dbReference type="KEGG" id="bbes:BESB_019090"/>
<dbReference type="InterPro" id="IPR040456">
    <property type="entry name" value="RNase_H2_suB"/>
</dbReference>
<evidence type="ECO:0000313" key="2">
    <source>
        <dbReference type="EMBL" id="PFH31968.1"/>
    </source>
</evidence>
<keyword evidence="3" id="KW-1185">Reference proteome</keyword>
<feature type="compositionally biased region" description="Polar residues" evidence="1">
    <location>
        <begin position="377"/>
        <end position="393"/>
    </location>
</feature>
<comment type="caution">
    <text evidence="2">The sequence shown here is derived from an EMBL/GenBank/DDBJ whole genome shotgun (WGS) entry which is preliminary data.</text>
</comment>
<protein>
    <submittedName>
        <fullName evidence="2">Ydr279p family (RNase H2 complex component) protein</fullName>
    </submittedName>
</protein>